<sequence length="264" mass="29385">MTEAAAIARSSEPITKERLLTDFRKIGLSTGQIVLVHASMSRMGWVCGGARTVIESLLEAIGPKGTLVMPAQSFEYSDPASWYDPTLPEDWWDTIRNNIPAFDPHLSPTRNMGIIAETFRLWPHTLRSNHPQASFTAQGPEAAHILAHHPLEDPFGLTSPLGKLYKLNASILMIGTHWDTCTGLHLAERIAYPEQDNFEDATAMLIDGQRKWVHFKMPRTNKECFSLLGTKLDQQTFIRHGHIGYAPTRLVSMPAAIDMAAGML</sequence>
<gene>
    <name evidence="6" type="ORF">E3D00_03095</name>
</gene>
<name>A0A4Y6UGJ8_9PROT</name>
<evidence type="ECO:0000313" key="7">
    <source>
        <dbReference type="Proteomes" id="UP000316313"/>
    </source>
</evidence>
<evidence type="ECO:0000256" key="2">
    <source>
        <dbReference type="ARBA" id="ARBA00012882"/>
    </source>
</evidence>
<protein>
    <recommendedName>
        <fullName evidence="2 5">Aminoglycoside N(3)-acetyltransferase</fullName>
        <ecNumber evidence="5">2.3.1.-</ecNumber>
    </recommendedName>
</protein>
<evidence type="ECO:0000256" key="1">
    <source>
        <dbReference type="ARBA" id="ARBA00006383"/>
    </source>
</evidence>
<dbReference type="GO" id="GO:0046677">
    <property type="term" value="P:response to antibiotic"/>
    <property type="evidence" value="ECO:0007669"/>
    <property type="project" value="UniProtKB-KW"/>
</dbReference>
<keyword evidence="5" id="KW-0046">Antibiotic resistance</keyword>
<dbReference type="SUPFAM" id="SSF110710">
    <property type="entry name" value="TTHA0583/YokD-like"/>
    <property type="match status" value="1"/>
</dbReference>
<dbReference type="GO" id="GO:0046353">
    <property type="term" value="F:aminoglycoside 3-N-acetyltransferase activity"/>
    <property type="evidence" value="ECO:0007669"/>
    <property type="project" value="UniProtKB-EC"/>
</dbReference>
<accession>A0A4Y6UGJ8</accession>
<comment type="similarity">
    <text evidence="1 5">Belongs to the antibiotic N-acetyltransferase family.</text>
</comment>
<dbReference type="Pfam" id="PF02522">
    <property type="entry name" value="Antibiotic_NAT"/>
    <property type="match status" value="1"/>
</dbReference>
<comment type="catalytic activity">
    <reaction evidence="5">
        <text>a 2-deoxystreptamine antibiotic + acetyl-CoA = an N(3)-acetyl-2-deoxystreptamine antibiotic + CoA + H(+)</text>
        <dbReference type="Rhea" id="RHEA:12665"/>
        <dbReference type="ChEBI" id="CHEBI:15378"/>
        <dbReference type="ChEBI" id="CHEBI:57287"/>
        <dbReference type="ChEBI" id="CHEBI:57288"/>
        <dbReference type="ChEBI" id="CHEBI:57921"/>
        <dbReference type="ChEBI" id="CHEBI:77452"/>
        <dbReference type="EC" id="2.3.1.81"/>
    </reaction>
</comment>
<dbReference type="OrthoDB" id="7330654at2"/>
<dbReference type="KEGG" id="ssam:E3D00_03095"/>
<dbReference type="EMBL" id="CP038141">
    <property type="protein sequence ID" value="QDH16673.1"/>
    <property type="molecule type" value="Genomic_DNA"/>
</dbReference>
<organism evidence="6 7">
    <name type="scientific">Swingsia samuiensis</name>
    <dbReference type="NCBI Taxonomy" id="1293412"/>
    <lineage>
        <taxon>Bacteria</taxon>
        <taxon>Pseudomonadati</taxon>
        <taxon>Pseudomonadota</taxon>
        <taxon>Alphaproteobacteria</taxon>
        <taxon>Acetobacterales</taxon>
        <taxon>Acetobacteraceae</taxon>
        <taxon>Swingsia</taxon>
    </lineage>
</organism>
<reference evidence="6 7" key="1">
    <citation type="submission" date="2019-03" db="EMBL/GenBank/DDBJ databases">
        <title>The complete genome sequence of Swingsia samuiensis NBRC107927(T).</title>
        <authorList>
            <person name="Chua K.-O."/>
            <person name="Chan K.-G."/>
            <person name="See-Too W.-S."/>
        </authorList>
    </citation>
    <scope>NUCLEOTIDE SEQUENCE [LARGE SCALE GENOMIC DNA]</scope>
    <source>
        <strain evidence="6 7">AH83</strain>
    </source>
</reference>
<dbReference type="InterPro" id="IPR003679">
    <property type="entry name" value="Amioglycoside_AcTrfase"/>
</dbReference>
<dbReference type="InterPro" id="IPR028345">
    <property type="entry name" value="Antibiotic_NAT-like"/>
</dbReference>
<keyword evidence="4 5" id="KW-0012">Acyltransferase</keyword>
<evidence type="ECO:0000256" key="4">
    <source>
        <dbReference type="ARBA" id="ARBA00023315"/>
    </source>
</evidence>
<dbReference type="PANTHER" id="PTHR11104:SF0">
    <property type="entry name" value="SPBETA PROPHAGE-DERIVED AMINOGLYCOSIDE N(3')-ACETYLTRANSFERASE-LIKE PROTEIN YOKD"/>
    <property type="match status" value="1"/>
</dbReference>
<dbReference type="EC" id="2.3.1.-" evidence="5"/>
<dbReference type="AlphaFoldDB" id="A0A4Y6UGJ8"/>
<dbReference type="PANTHER" id="PTHR11104">
    <property type="entry name" value="AMINOGLYCOSIDE N3-ACETYLTRANSFERASE"/>
    <property type="match status" value="1"/>
</dbReference>
<proteinExistence type="inferred from homology"/>
<evidence type="ECO:0000256" key="5">
    <source>
        <dbReference type="RuleBase" id="RU365031"/>
    </source>
</evidence>
<keyword evidence="3 5" id="KW-0808">Transferase</keyword>
<keyword evidence="7" id="KW-1185">Reference proteome</keyword>
<dbReference type="RefSeq" id="WP_141459856.1">
    <property type="nucleotide sequence ID" value="NZ_CP038141.1"/>
</dbReference>
<evidence type="ECO:0000256" key="3">
    <source>
        <dbReference type="ARBA" id="ARBA00022679"/>
    </source>
</evidence>
<dbReference type="Proteomes" id="UP000316313">
    <property type="component" value="Chromosome"/>
</dbReference>
<evidence type="ECO:0000313" key="6">
    <source>
        <dbReference type="EMBL" id="QDH16673.1"/>
    </source>
</evidence>